<evidence type="ECO:0000256" key="1">
    <source>
        <dbReference type="ARBA" id="ARBA00006987"/>
    </source>
</evidence>
<accession>A0A4Q1HMK9</accession>
<dbReference type="InterPro" id="IPR042100">
    <property type="entry name" value="Bug_dom1"/>
</dbReference>
<dbReference type="EMBL" id="PYAL01000002">
    <property type="protein sequence ID" value="RXN91172.1"/>
    <property type="molecule type" value="Genomic_DNA"/>
</dbReference>
<feature type="chain" id="PRO_5020565933" evidence="2">
    <location>
        <begin position="25"/>
        <end position="331"/>
    </location>
</feature>
<dbReference type="Proteomes" id="UP000290849">
    <property type="component" value="Unassembled WGS sequence"/>
</dbReference>
<dbReference type="InterPro" id="IPR005064">
    <property type="entry name" value="BUG"/>
</dbReference>
<sequence length="331" mass="35404">MQFTKRKIWAALMAGGVLPMSAHSSNAEQAYPAKRITIVVGGSQGGGVDILSRHVARVLEQELGVTVLVENRPGAAGNIGAEHVARSQPDGYTLFVAARPNITYGALHENPRYDLRRDLLPVGLMATAPSVIVAGRDTMITSPGEMVARAKAHPLSLKCASGGVGSTGHLLCEEFQQRANVEMLHVPYTYSDQAFTHMLGGHIDTVFVTLSAALPYIRAGAVHGVAVSGRERAPSAPGIPTLEEEGFDKLHGDVWYGLVAPAGTPANVMQRLNTSLNRVLTEPQLREQLSSLGYILPAPPNTAASLERLIAEETAHWTDLIADRRIAPARH</sequence>
<dbReference type="PANTHER" id="PTHR42928:SF5">
    <property type="entry name" value="BLR1237 PROTEIN"/>
    <property type="match status" value="1"/>
</dbReference>
<evidence type="ECO:0000313" key="3">
    <source>
        <dbReference type="EMBL" id="RXN91172.1"/>
    </source>
</evidence>
<reference evidence="3 4" key="1">
    <citation type="journal article" date="2017" name="Int. J. Syst. Evol. Microbiol.">
        <title>Achromobacter aloeverae sp. nov., isolated from the root of Aloe vera (L.) Burm.f.</title>
        <authorList>
            <person name="Kuncharoen N."/>
            <person name="Muramatsu Y."/>
            <person name="Shibata C."/>
            <person name="Kamakura Y."/>
            <person name="Nakagawa Y."/>
            <person name="Tanasupawat S."/>
        </authorList>
    </citation>
    <scope>NUCLEOTIDE SEQUENCE [LARGE SCALE GENOMIC DNA]</scope>
    <source>
        <strain evidence="3 4">AVA-1</strain>
    </source>
</reference>
<name>A0A4Q1HMK9_9BURK</name>
<keyword evidence="2" id="KW-0732">Signal</keyword>
<evidence type="ECO:0000313" key="4">
    <source>
        <dbReference type="Proteomes" id="UP000290849"/>
    </source>
</evidence>
<comment type="similarity">
    <text evidence="1">Belongs to the UPF0065 (bug) family.</text>
</comment>
<dbReference type="Gene3D" id="3.40.190.10">
    <property type="entry name" value="Periplasmic binding protein-like II"/>
    <property type="match status" value="1"/>
</dbReference>
<dbReference type="Pfam" id="PF03401">
    <property type="entry name" value="TctC"/>
    <property type="match status" value="1"/>
</dbReference>
<evidence type="ECO:0000256" key="2">
    <source>
        <dbReference type="SAM" id="SignalP"/>
    </source>
</evidence>
<keyword evidence="4" id="KW-1185">Reference proteome</keyword>
<feature type="signal peptide" evidence="2">
    <location>
        <begin position="1"/>
        <end position="24"/>
    </location>
</feature>
<organism evidence="3 4">
    <name type="scientific">Achromobacter aloeverae</name>
    <dbReference type="NCBI Taxonomy" id="1750518"/>
    <lineage>
        <taxon>Bacteria</taxon>
        <taxon>Pseudomonadati</taxon>
        <taxon>Pseudomonadota</taxon>
        <taxon>Betaproteobacteria</taxon>
        <taxon>Burkholderiales</taxon>
        <taxon>Alcaligenaceae</taxon>
        <taxon>Achromobacter</taxon>
    </lineage>
</organism>
<dbReference type="RefSeq" id="WP_129149724.1">
    <property type="nucleotide sequence ID" value="NZ_JBHSDO010000013.1"/>
</dbReference>
<dbReference type="AlphaFoldDB" id="A0A4Q1HMK9"/>
<dbReference type="SUPFAM" id="SSF53850">
    <property type="entry name" value="Periplasmic binding protein-like II"/>
    <property type="match status" value="1"/>
</dbReference>
<comment type="caution">
    <text evidence="3">The sequence shown here is derived from an EMBL/GenBank/DDBJ whole genome shotgun (WGS) entry which is preliminary data.</text>
</comment>
<dbReference type="PANTHER" id="PTHR42928">
    <property type="entry name" value="TRICARBOXYLATE-BINDING PROTEIN"/>
    <property type="match status" value="1"/>
</dbReference>
<dbReference type="OrthoDB" id="8650393at2"/>
<protein>
    <submittedName>
        <fullName evidence="3">MFS transporter</fullName>
    </submittedName>
</protein>
<gene>
    <name evidence="3" type="ORF">C7R54_08260</name>
</gene>
<proteinExistence type="inferred from homology"/>
<dbReference type="Gene3D" id="3.40.190.150">
    <property type="entry name" value="Bordetella uptake gene, domain 1"/>
    <property type="match status" value="1"/>
</dbReference>
<dbReference type="PIRSF" id="PIRSF017082">
    <property type="entry name" value="YflP"/>
    <property type="match status" value="1"/>
</dbReference>